<dbReference type="PANTHER" id="PTHR10828">
    <property type="entry name" value="M-PHASE INDUCER PHOSPHATASE DUAL SPECIFICITY PHOSPHATASE CDC25"/>
    <property type="match status" value="1"/>
</dbReference>
<protein>
    <recommendedName>
        <fullName evidence="1">Rhodanese domain-containing protein</fullName>
    </recommendedName>
</protein>
<dbReference type="GO" id="GO:0005737">
    <property type="term" value="C:cytoplasm"/>
    <property type="evidence" value="ECO:0007669"/>
    <property type="project" value="TreeGrafter"/>
</dbReference>
<dbReference type="PANTHER" id="PTHR10828:SF38">
    <property type="entry name" value="ARSENICAL-RESISTANCE PROTEIN 2-RELATED"/>
    <property type="match status" value="1"/>
</dbReference>
<dbReference type="SMART" id="SM00450">
    <property type="entry name" value="RHOD"/>
    <property type="match status" value="1"/>
</dbReference>
<accession>A0AAD5RZV1</accession>
<keyword evidence="3" id="KW-1185">Reference proteome</keyword>
<dbReference type="GO" id="GO:0004725">
    <property type="term" value="F:protein tyrosine phosphatase activity"/>
    <property type="evidence" value="ECO:0007669"/>
    <property type="project" value="TreeGrafter"/>
</dbReference>
<dbReference type="PROSITE" id="PS00380">
    <property type="entry name" value="RHODANESE_1"/>
    <property type="match status" value="1"/>
</dbReference>
<dbReference type="PROSITE" id="PS50206">
    <property type="entry name" value="RHODANESE_3"/>
    <property type="match status" value="1"/>
</dbReference>
<dbReference type="GO" id="GO:0004792">
    <property type="term" value="F:thiosulfate-cyanide sulfurtransferase activity"/>
    <property type="evidence" value="ECO:0007669"/>
    <property type="project" value="InterPro"/>
</dbReference>
<dbReference type="EMBL" id="JADGJD010002966">
    <property type="protein sequence ID" value="KAJ3026759.1"/>
    <property type="molecule type" value="Genomic_DNA"/>
</dbReference>
<dbReference type="InterPro" id="IPR001307">
    <property type="entry name" value="Thiosulphate_STrfase_CS"/>
</dbReference>
<evidence type="ECO:0000313" key="3">
    <source>
        <dbReference type="Proteomes" id="UP001212841"/>
    </source>
</evidence>
<sequence>MTDHTHINSEHLPVKWTTTDAVVPILKDTSKVAGRDYRIVDARTPEEFSSGHVPGAVNLVEQDLVKDAAPAVEAQKDVPLLIFYCGKSQGRGPRAAHAYQQALEAAGKKEGQEVLVLKGGIVGWKEAGLDLSA</sequence>
<dbReference type="Pfam" id="PF00581">
    <property type="entry name" value="Rhodanese"/>
    <property type="match status" value="1"/>
</dbReference>
<dbReference type="SUPFAM" id="SSF52821">
    <property type="entry name" value="Rhodanese/Cell cycle control phosphatase"/>
    <property type="match status" value="1"/>
</dbReference>
<dbReference type="CDD" id="cd00158">
    <property type="entry name" value="RHOD"/>
    <property type="match status" value="1"/>
</dbReference>
<evidence type="ECO:0000313" key="2">
    <source>
        <dbReference type="EMBL" id="KAJ3026759.1"/>
    </source>
</evidence>
<organism evidence="2 3">
    <name type="scientific">Rhizophlyctis rosea</name>
    <dbReference type="NCBI Taxonomy" id="64517"/>
    <lineage>
        <taxon>Eukaryota</taxon>
        <taxon>Fungi</taxon>
        <taxon>Fungi incertae sedis</taxon>
        <taxon>Chytridiomycota</taxon>
        <taxon>Chytridiomycota incertae sedis</taxon>
        <taxon>Chytridiomycetes</taxon>
        <taxon>Rhizophlyctidales</taxon>
        <taxon>Rhizophlyctidaceae</taxon>
        <taxon>Rhizophlyctis</taxon>
    </lineage>
</organism>
<dbReference type="Gene3D" id="3.40.250.10">
    <property type="entry name" value="Rhodanese-like domain"/>
    <property type="match status" value="1"/>
</dbReference>
<dbReference type="AlphaFoldDB" id="A0AAD5RZV1"/>
<proteinExistence type="predicted"/>
<dbReference type="InterPro" id="IPR001763">
    <property type="entry name" value="Rhodanese-like_dom"/>
</dbReference>
<dbReference type="InterPro" id="IPR036873">
    <property type="entry name" value="Rhodanese-like_dom_sf"/>
</dbReference>
<feature type="domain" description="Rhodanese" evidence="1">
    <location>
        <begin position="33"/>
        <end position="133"/>
    </location>
</feature>
<reference evidence="2" key="1">
    <citation type="submission" date="2020-05" db="EMBL/GenBank/DDBJ databases">
        <title>Phylogenomic resolution of chytrid fungi.</title>
        <authorList>
            <person name="Stajich J.E."/>
            <person name="Amses K."/>
            <person name="Simmons R."/>
            <person name="Seto K."/>
            <person name="Myers J."/>
            <person name="Bonds A."/>
            <person name="Quandt C.A."/>
            <person name="Barry K."/>
            <person name="Liu P."/>
            <person name="Grigoriev I."/>
            <person name="Longcore J.E."/>
            <person name="James T.Y."/>
        </authorList>
    </citation>
    <scope>NUCLEOTIDE SEQUENCE</scope>
    <source>
        <strain evidence="2">JEL0318</strain>
    </source>
</reference>
<dbReference type="Proteomes" id="UP001212841">
    <property type="component" value="Unassembled WGS sequence"/>
</dbReference>
<evidence type="ECO:0000259" key="1">
    <source>
        <dbReference type="PROSITE" id="PS50206"/>
    </source>
</evidence>
<comment type="caution">
    <text evidence="2">The sequence shown here is derived from an EMBL/GenBank/DDBJ whole genome shotgun (WGS) entry which is preliminary data.</text>
</comment>
<name>A0AAD5RZV1_9FUNG</name>
<dbReference type="GO" id="GO:0005634">
    <property type="term" value="C:nucleus"/>
    <property type="evidence" value="ECO:0007669"/>
    <property type="project" value="TreeGrafter"/>
</dbReference>
<gene>
    <name evidence="2" type="ORF">HK097_006304</name>
</gene>